<dbReference type="Pfam" id="PF03960">
    <property type="entry name" value="ArsC"/>
    <property type="match status" value="1"/>
</dbReference>
<dbReference type="AlphaFoldDB" id="A0A3G8XRN2"/>
<evidence type="ECO:0000313" key="3">
    <source>
        <dbReference type="EMBL" id="AZI34387.1"/>
    </source>
</evidence>
<keyword evidence="4" id="KW-1185">Reference proteome</keyword>
<evidence type="ECO:0000256" key="2">
    <source>
        <dbReference type="PROSITE-ProRule" id="PRU01282"/>
    </source>
</evidence>
<dbReference type="SUPFAM" id="SSF52833">
    <property type="entry name" value="Thioredoxin-like"/>
    <property type="match status" value="1"/>
</dbReference>
<dbReference type="Gene3D" id="3.40.30.10">
    <property type="entry name" value="Glutaredoxin"/>
    <property type="match status" value="1"/>
</dbReference>
<sequence>MKKVFYLKTCGTCTKILKMFDISDWELREIKSSPITEEELEDMYKLTNSYEALFSRRSTQIKAQNIDVKSLGEKDFKKLLLEHYSFLKRPVFVTDQEIFIGNEKQNIEKLEHFFNRK</sequence>
<reference evidence="4" key="1">
    <citation type="submission" date="2018-11" db="EMBL/GenBank/DDBJ databases">
        <title>Proposal to divide the Flavobacteriaceae and reorganize its genera based on Amino Acid Identity values calculated from whole genome sequences.</title>
        <authorList>
            <person name="Nicholson A.C."/>
            <person name="Gulvik C.A."/>
            <person name="Whitney A.M."/>
            <person name="Humrighouse B.W."/>
            <person name="Bell M."/>
            <person name="Holmes B."/>
            <person name="Steigerwalt A.G."/>
            <person name="Villarma A."/>
            <person name="Sheth M."/>
            <person name="Batra D."/>
            <person name="Pryor J."/>
            <person name="Bernardet J.-F."/>
            <person name="Hugo C."/>
            <person name="Kampfer P."/>
            <person name="Newman J.D."/>
            <person name="McQuiston J.R."/>
        </authorList>
    </citation>
    <scope>NUCLEOTIDE SEQUENCE [LARGE SCALE GENOMIC DNA]</scope>
    <source>
        <strain evidence="4">G0081</strain>
    </source>
</reference>
<evidence type="ECO:0000313" key="4">
    <source>
        <dbReference type="Proteomes" id="UP000270185"/>
    </source>
</evidence>
<gene>
    <name evidence="3" type="ORF">EIB73_14910</name>
</gene>
<dbReference type="PANTHER" id="PTHR30041:SF7">
    <property type="entry name" value="GLOBAL TRANSCRIPTIONAL REGULATOR SPX"/>
    <property type="match status" value="1"/>
</dbReference>
<dbReference type="InterPro" id="IPR036249">
    <property type="entry name" value="Thioredoxin-like_sf"/>
</dbReference>
<name>A0A3G8XRN2_9FLAO</name>
<dbReference type="PROSITE" id="PS51353">
    <property type="entry name" value="ARSC"/>
    <property type="match status" value="1"/>
</dbReference>
<dbReference type="PANTHER" id="PTHR30041">
    <property type="entry name" value="ARSENATE REDUCTASE"/>
    <property type="match status" value="1"/>
</dbReference>
<evidence type="ECO:0000256" key="1">
    <source>
        <dbReference type="ARBA" id="ARBA00007198"/>
    </source>
</evidence>
<protein>
    <submittedName>
        <fullName evidence="3">Arsenate reductase family protein</fullName>
    </submittedName>
</protein>
<dbReference type="Proteomes" id="UP000270185">
    <property type="component" value="Chromosome"/>
</dbReference>
<dbReference type="KEGG" id="ccas:EIB73_14910"/>
<organism evidence="3 4">
    <name type="scientific">Kaistella carnis</name>
    <dbReference type="NCBI Taxonomy" id="1241979"/>
    <lineage>
        <taxon>Bacteria</taxon>
        <taxon>Pseudomonadati</taxon>
        <taxon>Bacteroidota</taxon>
        <taxon>Flavobacteriia</taxon>
        <taxon>Flavobacteriales</taxon>
        <taxon>Weeksellaceae</taxon>
        <taxon>Chryseobacterium group</taxon>
        <taxon>Kaistella</taxon>
    </lineage>
</organism>
<dbReference type="InterPro" id="IPR006660">
    <property type="entry name" value="Arsenate_reductase-like"/>
</dbReference>
<dbReference type="OrthoDB" id="1120494at2"/>
<comment type="similarity">
    <text evidence="1 2">Belongs to the ArsC family.</text>
</comment>
<dbReference type="RefSeq" id="WP_125026023.1">
    <property type="nucleotide sequence ID" value="NZ_CP034159.1"/>
</dbReference>
<dbReference type="EMBL" id="CP034159">
    <property type="protein sequence ID" value="AZI34387.1"/>
    <property type="molecule type" value="Genomic_DNA"/>
</dbReference>
<proteinExistence type="inferred from homology"/>
<accession>A0A3G8XRN2</accession>